<sequence length="260" mass="29964">MKRIILSSLLVIFVVGCIGIGNREVADNGYMNSGYTKKELEAKGVNTEHLFVFTEKCATYNGQVFSIGIPIDSLIKIFGPENRILYGKDGNVGYNNYFWDEIGFVALVSPEKEVMQFNLHWDYVPKEKEYDYDDPDPAEVPVNFFKGKILLNGVPLDNTSDYADYCNNKEVQSQLRKLARKEGIRNYTKCFYNYGVNSGCNRYHSSYHKLYCFDYTMFEIDPLVAPCFSYRVKIFTETGQIHEFGMQHDVYTNPDAIDLF</sequence>
<dbReference type="Proteomes" id="UP000434604">
    <property type="component" value="Unassembled WGS sequence"/>
</dbReference>
<dbReference type="EMBL" id="JAIWYE010000018">
    <property type="protein sequence ID" value="MCA4703872.1"/>
    <property type="molecule type" value="Genomic_DNA"/>
</dbReference>
<dbReference type="PROSITE" id="PS51257">
    <property type="entry name" value="PROKAR_LIPOPROTEIN"/>
    <property type="match status" value="1"/>
</dbReference>
<protein>
    <recommendedName>
        <fullName evidence="1">DUF7738 domain-containing protein</fullName>
    </recommendedName>
</protein>
<accession>A0A1Y4VVD1</accession>
<reference evidence="2 4" key="1">
    <citation type="journal article" date="2019" name="Nat. Med.">
        <title>A library of human gut bacterial isolates paired with longitudinal multiomics data enables mechanistic microbiome research.</title>
        <authorList>
            <person name="Poyet M."/>
            <person name="Groussin M."/>
            <person name="Gibbons S.M."/>
            <person name="Avila-Pacheco J."/>
            <person name="Jiang X."/>
            <person name="Kearney S.M."/>
            <person name="Perrotta A.R."/>
            <person name="Berdy B."/>
            <person name="Zhao S."/>
            <person name="Lieberman T.D."/>
            <person name="Swanson P.K."/>
            <person name="Smith M."/>
            <person name="Roesemann S."/>
            <person name="Alexander J.E."/>
            <person name="Rich S.A."/>
            <person name="Livny J."/>
            <person name="Vlamakis H."/>
            <person name="Clish C."/>
            <person name="Bullock K."/>
            <person name="Deik A."/>
            <person name="Scott J."/>
            <person name="Pierce K.A."/>
            <person name="Xavier R.J."/>
            <person name="Alm E.J."/>
        </authorList>
    </citation>
    <scope>NUCLEOTIDE SEQUENCE [LARGE SCALE GENOMIC DNA]</scope>
    <source>
        <strain evidence="2 4">BIOML-A58</strain>
    </source>
</reference>
<dbReference type="InterPro" id="IPR056640">
    <property type="entry name" value="DUF7738"/>
</dbReference>
<dbReference type="EMBL" id="WDED01000002">
    <property type="protein sequence ID" value="KAB6150091.1"/>
    <property type="molecule type" value="Genomic_DNA"/>
</dbReference>
<evidence type="ECO:0000313" key="2">
    <source>
        <dbReference type="EMBL" id="KAB6150091.1"/>
    </source>
</evidence>
<dbReference type="Pfam" id="PF24880">
    <property type="entry name" value="DUF7738"/>
    <property type="match status" value="1"/>
</dbReference>
<organism evidence="2 4">
    <name type="scientific">Bacteroides xylanisolvens</name>
    <dbReference type="NCBI Taxonomy" id="371601"/>
    <lineage>
        <taxon>Bacteria</taxon>
        <taxon>Pseudomonadati</taxon>
        <taxon>Bacteroidota</taxon>
        <taxon>Bacteroidia</taxon>
        <taxon>Bacteroidales</taxon>
        <taxon>Bacteroidaceae</taxon>
        <taxon>Bacteroides</taxon>
    </lineage>
</organism>
<evidence type="ECO:0000313" key="3">
    <source>
        <dbReference type="EMBL" id="MCA4703872.1"/>
    </source>
</evidence>
<reference evidence="3" key="2">
    <citation type="submission" date="2023-08" db="EMBL/GenBank/DDBJ databases">
        <title>Mucin Metabolism Genes Underlie the Key Renovations of Bacteroides xylanisolvens Genomes in Captive Great Apes.</title>
        <authorList>
            <person name="Nishida A.H."/>
        </authorList>
    </citation>
    <scope>NUCLEOTIDE SEQUENCE</scope>
    <source>
        <strain evidence="3">P13.H9</strain>
    </source>
</reference>
<proteinExistence type="predicted"/>
<name>A0A1Y4VVD1_9BACE</name>
<dbReference type="AlphaFoldDB" id="A0A1Y4VVD1"/>
<evidence type="ECO:0000259" key="1">
    <source>
        <dbReference type="Pfam" id="PF24880"/>
    </source>
</evidence>
<dbReference type="Proteomes" id="UP001198461">
    <property type="component" value="Unassembled WGS sequence"/>
</dbReference>
<feature type="domain" description="DUF7738" evidence="1">
    <location>
        <begin position="54"/>
        <end position="163"/>
    </location>
</feature>
<evidence type="ECO:0000313" key="4">
    <source>
        <dbReference type="Proteomes" id="UP000434604"/>
    </source>
</evidence>
<dbReference type="RefSeq" id="WP_087317189.1">
    <property type="nucleotide sequence ID" value="NZ_JABFIB010000002.1"/>
</dbReference>
<gene>
    <name evidence="2" type="ORF">GA398_02285</name>
    <name evidence="3" type="ORF">LD004_09605</name>
</gene>
<comment type="caution">
    <text evidence="2">The sequence shown here is derived from an EMBL/GenBank/DDBJ whole genome shotgun (WGS) entry which is preliminary data.</text>
</comment>